<evidence type="ECO:0000313" key="7">
    <source>
        <dbReference type="EMBL" id="SBW09316.1"/>
    </source>
</evidence>
<dbReference type="Pfam" id="PF00381">
    <property type="entry name" value="PTS-HPr"/>
    <property type="match status" value="1"/>
</dbReference>
<evidence type="ECO:0000256" key="2">
    <source>
        <dbReference type="ARBA" id="ARBA00020422"/>
    </source>
</evidence>
<keyword evidence="4" id="KW-0762">Sugar transport</keyword>
<dbReference type="InterPro" id="IPR001020">
    <property type="entry name" value="PTS_HPr_His_P_site"/>
</dbReference>
<accession>A0A212KCB7</accession>
<evidence type="ECO:0000256" key="5">
    <source>
        <dbReference type="ARBA" id="ARBA00033055"/>
    </source>
</evidence>
<organism evidence="7">
    <name type="scientific">uncultured Eubacteriales bacterium</name>
    <dbReference type="NCBI Taxonomy" id="172733"/>
    <lineage>
        <taxon>Bacteria</taxon>
        <taxon>Bacillati</taxon>
        <taxon>Bacillota</taxon>
        <taxon>Clostridia</taxon>
        <taxon>Eubacteriales</taxon>
        <taxon>environmental samples</taxon>
    </lineage>
</organism>
<feature type="domain" description="HPr" evidence="6">
    <location>
        <begin position="1"/>
        <end position="86"/>
    </location>
</feature>
<comment type="function">
    <text evidence="1">General (non sugar-specific) component of the phosphoenolpyruvate-dependent sugar phosphotransferase system (sugar PTS). This major carbohydrate active-transport system catalyzes the phosphorylation of incoming sugar substrates concomitantly with their translocation across the cell membrane. The phosphoryl group from phosphoenolpyruvate (PEP) is transferred to the phosphoryl carrier protein HPr by enzyme I. Phospho-HPr then transfers it to the PTS EIIA domain.</text>
</comment>
<dbReference type="SUPFAM" id="SSF55594">
    <property type="entry name" value="HPr-like"/>
    <property type="match status" value="1"/>
</dbReference>
<evidence type="ECO:0000259" key="6">
    <source>
        <dbReference type="PROSITE" id="PS51350"/>
    </source>
</evidence>
<dbReference type="PRINTS" id="PR00107">
    <property type="entry name" value="PHOSPHOCPHPR"/>
</dbReference>
<protein>
    <recommendedName>
        <fullName evidence="2">Phosphocarrier protein HPr</fullName>
    </recommendedName>
    <alternativeName>
        <fullName evidence="5">Histidine-containing protein</fullName>
    </alternativeName>
</protein>
<dbReference type="NCBIfam" id="TIGR01003">
    <property type="entry name" value="PTS_HPr_family"/>
    <property type="match status" value="1"/>
</dbReference>
<dbReference type="PANTHER" id="PTHR33705:SF1">
    <property type="entry name" value="PHOSPHOCARRIER PROTEIN HPR"/>
    <property type="match status" value="1"/>
</dbReference>
<keyword evidence="3" id="KW-0813">Transport</keyword>
<dbReference type="InterPro" id="IPR035895">
    <property type="entry name" value="HPr-like_sf"/>
</dbReference>
<dbReference type="Gene3D" id="3.30.1340.10">
    <property type="entry name" value="HPr-like"/>
    <property type="match status" value="1"/>
</dbReference>
<dbReference type="CDD" id="cd00367">
    <property type="entry name" value="PTS-HPr_like"/>
    <property type="match status" value="1"/>
</dbReference>
<dbReference type="InterPro" id="IPR000032">
    <property type="entry name" value="HPr-like"/>
</dbReference>
<name>A0A212KCB7_9FIRM</name>
<evidence type="ECO:0000256" key="3">
    <source>
        <dbReference type="ARBA" id="ARBA00022448"/>
    </source>
</evidence>
<reference evidence="7" key="1">
    <citation type="submission" date="2016-04" db="EMBL/GenBank/DDBJ databases">
        <authorList>
            <person name="Evans L.H."/>
            <person name="Alamgir A."/>
            <person name="Owens N."/>
            <person name="Weber N.D."/>
            <person name="Virtaneva K."/>
            <person name="Barbian K."/>
            <person name="Babar A."/>
            <person name="Rosenke K."/>
        </authorList>
    </citation>
    <scope>NUCLEOTIDE SEQUENCE</scope>
    <source>
        <strain evidence="7">86</strain>
    </source>
</reference>
<evidence type="ECO:0000256" key="1">
    <source>
        <dbReference type="ARBA" id="ARBA00003681"/>
    </source>
</evidence>
<dbReference type="AlphaFoldDB" id="A0A212KCB7"/>
<dbReference type="EMBL" id="FLUN01000001">
    <property type="protein sequence ID" value="SBW09316.1"/>
    <property type="molecule type" value="Genomic_DNA"/>
</dbReference>
<dbReference type="PROSITE" id="PS00369">
    <property type="entry name" value="PTS_HPR_HIS"/>
    <property type="match status" value="1"/>
</dbReference>
<evidence type="ECO:0000256" key="4">
    <source>
        <dbReference type="ARBA" id="ARBA00022597"/>
    </source>
</evidence>
<sequence>MYTESAVVRDEVGLHARPASKFVKLAGTFQSDIMIKKEGGASAANGKSITSILLMGAAKGATVQITADGPDEIEACRALRELLESE</sequence>
<proteinExistence type="predicted"/>
<dbReference type="PANTHER" id="PTHR33705">
    <property type="entry name" value="PHOSPHOCARRIER PROTEIN HPR"/>
    <property type="match status" value="1"/>
</dbReference>
<dbReference type="InterPro" id="IPR050399">
    <property type="entry name" value="HPr"/>
</dbReference>
<gene>
    <name evidence="7" type="ORF">KL86CLO1_12628</name>
</gene>
<dbReference type="PROSITE" id="PS51350">
    <property type="entry name" value="PTS_HPR_DOM"/>
    <property type="match status" value="1"/>
</dbReference>